<feature type="compositionally biased region" description="Low complexity" evidence="18">
    <location>
        <begin position="951"/>
        <end position="961"/>
    </location>
</feature>
<feature type="domain" description="RanBP2-type" evidence="19">
    <location>
        <begin position="740"/>
        <end position="769"/>
    </location>
</feature>
<keyword evidence="5 16" id="KW-0863">Zinc-finger</keyword>
<evidence type="ECO:0000256" key="3">
    <source>
        <dbReference type="ARBA" id="ARBA00022723"/>
    </source>
</evidence>
<dbReference type="InterPro" id="IPR027417">
    <property type="entry name" value="P-loop_NTPase"/>
</dbReference>
<dbReference type="PROSITE" id="PS51192">
    <property type="entry name" value="HELICASE_ATP_BIND_1"/>
    <property type="match status" value="1"/>
</dbReference>
<dbReference type="GO" id="GO:0003743">
    <property type="term" value="F:translation initiation factor activity"/>
    <property type="evidence" value="ECO:0007669"/>
    <property type="project" value="UniProtKB-KW"/>
</dbReference>
<dbReference type="InterPro" id="IPR036443">
    <property type="entry name" value="Znf_RanBP2_sf"/>
</dbReference>
<dbReference type="PROSITE" id="PS51195">
    <property type="entry name" value="Q_MOTIF"/>
    <property type="match status" value="1"/>
</dbReference>
<feature type="domain" description="RanBP2-type" evidence="19">
    <location>
        <begin position="104"/>
        <end position="133"/>
    </location>
</feature>
<evidence type="ECO:0000256" key="15">
    <source>
        <dbReference type="ARBA" id="ARBA00047984"/>
    </source>
</evidence>
<protein>
    <recommendedName>
        <fullName evidence="12">ATP-dependent RNA helicase DED1</fullName>
        <ecNumber evidence="1">3.6.4.13</ecNumber>
    </recommendedName>
    <alternativeName>
        <fullName evidence="13">ATP-dependent RNA helicase ded1</fullName>
    </alternativeName>
</protein>
<feature type="compositionally biased region" description="Gly residues" evidence="18">
    <location>
        <begin position="81"/>
        <end position="92"/>
    </location>
</feature>
<evidence type="ECO:0000256" key="13">
    <source>
        <dbReference type="ARBA" id="ARBA00024405"/>
    </source>
</evidence>
<feature type="compositionally biased region" description="Pro residues" evidence="18">
    <location>
        <begin position="1060"/>
        <end position="1091"/>
    </location>
</feature>
<dbReference type="SMART" id="SM00487">
    <property type="entry name" value="DEXDc"/>
    <property type="match status" value="1"/>
</dbReference>
<feature type="compositionally biased region" description="Basic and acidic residues" evidence="18">
    <location>
        <begin position="95"/>
        <end position="107"/>
    </location>
</feature>
<dbReference type="InterPro" id="IPR014014">
    <property type="entry name" value="RNA_helicase_DEAD_Q_motif"/>
</dbReference>
<keyword evidence="6" id="KW-0378">Hydrolase</keyword>
<evidence type="ECO:0000256" key="4">
    <source>
        <dbReference type="ARBA" id="ARBA00022741"/>
    </source>
</evidence>
<dbReference type="Pfam" id="PF00270">
    <property type="entry name" value="DEAD"/>
    <property type="match status" value="1"/>
</dbReference>
<keyword evidence="3" id="KW-0479">Metal-binding</keyword>
<feature type="compositionally biased region" description="Low complexity" evidence="18">
    <location>
        <begin position="1092"/>
        <end position="1123"/>
    </location>
</feature>
<organism evidence="23 24">
    <name type="scientific">Lichtheimia corymbifera JMRC:FSU:9682</name>
    <dbReference type="NCBI Taxonomy" id="1263082"/>
    <lineage>
        <taxon>Eukaryota</taxon>
        <taxon>Fungi</taxon>
        <taxon>Fungi incertae sedis</taxon>
        <taxon>Mucoromycota</taxon>
        <taxon>Mucoromycotina</taxon>
        <taxon>Mucoromycetes</taxon>
        <taxon>Mucorales</taxon>
        <taxon>Lichtheimiaceae</taxon>
        <taxon>Lichtheimia</taxon>
    </lineage>
</organism>
<comment type="catalytic activity">
    <reaction evidence="15">
        <text>ATP + H2O = ADP + phosphate + H(+)</text>
        <dbReference type="Rhea" id="RHEA:13065"/>
        <dbReference type="ChEBI" id="CHEBI:15377"/>
        <dbReference type="ChEBI" id="CHEBI:15378"/>
        <dbReference type="ChEBI" id="CHEBI:30616"/>
        <dbReference type="ChEBI" id="CHEBI:43474"/>
        <dbReference type="ChEBI" id="CHEBI:456216"/>
        <dbReference type="EC" id="3.6.4.13"/>
    </reaction>
</comment>
<comment type="similarity">
    <text evidence="11">Belongs to the DEAD box helicase family. DDX3/DED1 subfamily.</text>
</comment>
<dbReference type="PROSITE" id="PS00039">
    <property type="entry name" value="DEAD_ATP_HELICASE"/>
    <property type="match status" value="1"/>
</dbReference>
<keyword evidence="24" id="KW-1185">Reference proteome</keyword>
<dbReference type="Pfam" id="PF00641">
    <property type="entry name" value="Zn_ribbon_RanBP"/>
    <property type="match status" value="5"/>
</dbReference>
<feature type="domain" description="RanBP2-type" evidence="19">
    <location>
        <begin position="782"/>
        <end position="810"/>
    </location>
</feature>
<dbReference type="PROSITE" id="PS51194">
    <property type="entry name" value="HELICASE_CTER"/>
    <property type="match status" value="1"/>
</dbReference>
<feature type="short sequence motif" description="Q motif" evidence="17">
    <location>
        <begin position="292"/>
        <end position="320"/>
    </location>
</feature>
<dbReference type="EC" id="3.6.4.13" evidence="1"/>
<comment type="caution">
    <text evidence="23">The sequence shown here is derived from an EMBL/GenBank/DDBJ whole genome shotgun (WGS) entry which is preliminary data.</text>
</comment>
<evidence type="ECO:0000256" key="5">
    <source>
        <dbReference type="ARBA" id="ARBA00022771"/>
    </source>
</evidence>
<feature type="compositionally biased region" description="Low complexity" evidence="18">
    <location>
        <begin position="1"/>
        <end position="12"/>
    </location>
</feature>
<dbReference type="SMART" id="SM00547">
    <property type="entry name" value="ZnF_RBZ"/>
    <property type="match status" value="5"/>
</dbReference>
<evidence type="ECO:0000259" key="19">
    <source>
        <dbReference type="PROSITE" id="PS50199"/>
    </source>
</evidence>
<dbReference type="VEuPathDB" id="FungiDB:LCOR_08080.1"/>
<comment type="function">
    <text evidence="14">ATP-binding RNA helicase involved in translation initiation. Remodels RNA in response to ADP and ATP concentrations by facilitating disruption, but also formation of RNA duplexes.</text>
</comment>
<feature type="domain" description="Helicase ATP-binding" evidence="20">
    <location>
        <begin position="323"/>
        <end position="512"/>
    </location>
</feature>
<evidence type="ECO:0000313" key="24">
    <source>
        <dbReference type="Proteomes" id="UP000027586"/>
    </source>
</evidence>
<evidence type="ECO:0000256" key="9">
    <source>
        <dbReference type="ARBA" id="ARBA00022840"/>
    </source>
</evidence>
<dbReference type="InterPro" id="IPR001876">
    <property type="entry name" value="Znf_RanBP2"/>
</dbReference>
<name>A0A068S565_9FUNG</name>
<evidence type="ECO:0000256" key="11">
    <source>
        <dbReference type="ARBA" id="ARBA00024358"/>
    </source>
</evidence>
<dbReference type="Proteomes" id="UP000027586">
    <property type="component" value="Unassembled WGS sequence"/>
</dbReference>
<dbReference type="InterPro" id="IPR014001">
    <property type="entry name" value="Helicase_ATP-bd"/>
</dbReference>
<accession>A0A068S565</accession>
<dbReference type="AlphaFoldDB" id="A0A068S565"/>
<dbReference type="Pfam" id="PF00271">
    <property type="entry name" value="Helicase_C"/>
    <property type="match status" value="1"/>
</dbReference>
<evidence type="ECO:0000256" key="12">
    <source>
        <dbReference type="ARBA" id="ARBA00024397"/>
    </source>
</evidence>
<keyword evidence="10" id="KW-0694">RNA-binding</keyword>
<dbReference type="OrthoDB" id="196131at2759"/>
<keyword evidence="4" id="KW-0547">Nucleotide-binding</keyword>
<feature type="region of interest" description="Disordered" evidence="18">
    <location>
        <begin position="951"/>
        <end position="1123"/>
    </location>
</feature>
<proteinExistence type="inferred from homology"/>
<evidence type="ECO:0000256" key="2">
    <source>
        <dbReference type="ARBA" id="ARBA00022540"/>
    </source>
</evidence>
<dbReference type="SMART" id="SM00490">
    <property type="entry name" value="HELICc"/>
    <property type="match status" value="1"/>
</dbReference>
<dbReference type="PANTHER" id="PTHR47958">
    <property type="entry name" value="ATP-DEPENDENT RNA HELICASE DBP3"/>
    <property type="match status" value="1"/>
</dbReference>
<feature type="region of interest" description="Disordered" evidence="18">
    <location>
        <begin position="1"/>
        <end position="109"/>
    </location>
</feature>
<evidence type="ECO:0000256" key="10">
    <source>
        <dbReference type="ARBA" id="ARBA00022884"/>
    </source>
</evidence>
<keyword evidence="8" id="KW-0862">Zinc</keyword>
<dbReference type="GO" id="GO:0005524">
    <property type="term" value="F:ATP binding"/>
    <property type="evidence" value="ECO:0007669"/>
    <property type="project" value="UniProtKB-KW"/>
</dbReference>
<dbReference type="GO" id="GO:0016787">
    <property type="term" value="F:hydrolase activity"/>
    <property type="evidence" value="ECO:0007669"/>
    <property type="project" value="UniProtKB-KW"/>
</dbReference>
<feature type="domain" description="RanBP2-type" evidence="19">
    <location>
        <begin position="143"/>
        <end position="172"/>
    </location>
</feature>
<feature type="region of interest" description="Disordered" evidence="18">
    <location>
        <begin position="713"/>
        <end position="739"/>
    </location>
</feature>
<dbReference type="SUPFAM" id="SSF52540">
    <property type="entry name" value="P-loop containing nucleoside triphosphate hydrolases"/>
    <property type="match status" value="1"/>
</dbReference>
<dbReference type="InterPro" id="IPR044763">
    <property type="entry name" value="Ded1/Dbp1_DEADc"/>
</dbReference>
<feature type="domain" description="DEAD-box RNA helicase Q" evidence="22">
    <location>
        <begin position="292"/>
        <end position="320"/>
    </location>
</feature>
<dbReference type="PROSITE" id="PS01358">
    <property type="entry name" value="ZF_RANBP2_1"/>
    <property type="match status" value="4"/>
</dbReference>
<evidence type="ECO:0000256" key="7">
    <source>
        <dbReference type="ARBA" id="ARBA00022806"/>
    </source>
</evidence>
<dbReference type="PROSITE" id="PS50199">
    <property type="entry name" value="ZF_RANBP2_2"/>
    <property type="match status" value="5"/>
</dbReference>
<evidence type="ECO:0000256" key="14">
    <source>
        <dbReference type="ARBA" id="ARBA00025161"/>
    </source>
</evidence>
<dbReference type="GO" id="GO:0003723">
    <property type="term" value="F:RNA binding"/>
    <property type="evidence" value="ECO:0007669"/>
    <property type="project" value="UniProtKB-KW"/>
</dbReference>
<dbReference type="CDD" id="cd17967">
    <property type="entry name" value="DEADc_DDX3_DDX4"/>
    <property type="match status" value="1"/>
</dbReference>
<evidence type="ECO:0000259" key="20">
    <source>
        <dbReference type="PROSITE" id="PS51192"/>
    </source>
</evidence>
<dbReference type="STRING" id="1263082.A0A068S565"/>
<dbReference type="EMBL" id="CBTN010000043">
    <property type="protein sequence ID" value="CDH57095.1"/>
    <property type="molecule type" value="Genomic_DNA"/>
</dbReference>
<dbReference type="Gene3D" id="4.10.1060.10">
    <property type="entry name" value="Zinc finger, RanBP2-type"/>
    <property type="match status" value="5"/>
</dbReference>
<dbReference type="InterPro" id="IPR001650">
    <property type="entry name" value="Helicase_C-like"/>
</dbReference>
<dbReference type="InterPro" id="IPR011545">
    <property type="entry name" value="DEAD/DEAH_box_helicase_dom"/>
</dbReference>
<keyword evidence="9" id="KW-0067">ATP-binding</keyword>
<evidence type="ECO:0000256" key="16">
    <source>
        <dbReference type="PROSITE-ProRule" id="PRU00322"/>
    </source>
</evidence>
<reference evidence="23" key="1">
    <citation type="submission" date="2013-08" db="EMBL/GenBank/DDBJ databases">
        <title>Gene expansion shapes genome architecture in the human pathogen Lichtheimia corymbifera: an evolutionary genomics analysis in the ancient terrestrial Mucorales (Mucoromycotina).</title>
        <authorList>
            <person name="Schwartze V.U."/>
            <person name="Winter S."/>
            <person name="Shelest E."/>
            <person name="Marcet-Houben M."/>
            <person name="Horn F."/>
            <person name="Wehner S."/>
            <person name="Hoffmann K."/>
            <person name="Riege K."/>
            <person name="Sammeth M."/>
            <person name="Nowrousian M."/>
            <person name="Valiante V."/>
            <person name="Linde J."/>
            <person name="Jacobsen I.D."/>
            <person name="Marz M."/>
            <person name="Brakhage A.A."/>
            <person name="Gabaldon T."/>
            <person name="Bocker S."/>
            <person name="Voigt K."/>
        </authorList>
    </citation>
    <scope>NUCLEOTIDE SEQUENCE [LARGE SCALE GENOMIC DNA]</scope>
    <source>
        <strain evidence="23">FSU 9682</strain>
    </source>
</reference>
<feature type="compositionally biased region" description="Gly residues" evidence="18">
    <location>
        <begin position="13"/>
        <end position="27"/>
    </location>
</feature>
<evidence type="ECO:0000256" key="1">
    <source>
        <dbReference type="ARBA" id="ARBA00012552"/>
    </source>
</evidence>
<dbReference type="GO" id="GO:0003724">
    <property type="term" value="F:RNA helicase activity"/>
    <property type="evidence" value="ECO:0007669"/>
    <property type="project" value="UniProtKB-EC"/>
</dbReference>
<evidence type="ECO:0000256" key="6">
    <source>
        <dbReference type="ARBA" id="ARBA00022801"/>
    </source>
</evidence>
<sequence>MSWDSGNNANGGDSWGAGGGSGGGQWDGGNSTPWDGGSSTPWGGSGDAAGGQDNNPFASGNFGGGEFATSNDTSNDYGASGDYGSGGDYGGGDDYDSRPARTPRPGDWDCPDCGVNNFASRDACFKCSAPRPEGMGRPKREPRPGDWDCPSCGVNNFASRQECFKCNEPRPEGMGPPKREPRPGDWDCPSCNINNFGTRTECFKCGAARPEGMGVPPPEDRPERAYNWASNRARYEFNENAIGEDGMAPRDEKLEAELFGFDPTEQHTPLDFSKYANIPINIERGEAPAPVKDFDSANLHPVMKENIRLARYTQPTPVQTMSIPIVTNGKDLMACAQTGSGKTAAFLIPTLSGLFGRAKELAQPRPAPFEYRSFKAEPLVVIIAPTRELCSQIFDECRKFTYRSMLRPCAVYGGADTLSQIRQLERGCDILAASPGRLMDFIERGKISLKRVRYLVLDEADRMLDMGFEAVIRAIVEKRGLNPERQTLMYSATFPRAIRKLARDFLQPDYLFLKVGRVGGTTSSITQKMLYVEEENKREELRTLLNSQPPSRTLIFVETKRSADSLDQYLYERGFPSTSIHGDRTQMEREDALIAFKHGRCPILVATAVAARGIDIRNVMHVINYDMPESMDEYIHRIGRTARVGRSGLATSFYNERTSHLAPELAKLLKECKQEIPEFLQMYIPEDITWEEDLPEEDVPAPSYAGQEYVPMERPGFGAPPGAPAGGDAHGDSAGGAPAREGDWNCPSCGINNYARRTECFKCNTPNPNPSTGGGGGARERRDGDWDCTCGVVNYARRTECFKCGAQREGGAGGDDYGYGASGDYGAGTADAGTAGWDANAASAGWDSGNNGATGGGWDANAASAGWDSGNNGATGGGWDAKCCFCWMGFCCWWWMGVNLLLLNNLLLLLVVDGVNLLLLNNLLLLLVDGVSLHLLNNLLLKLLVDGGEPQQQQASPAQQPVSTSGGWGEPAPAQQPAPQAAGGWGEPQKQPSPAPQAAGGWGEPQQQQSPAQQPAAANGGWGEPAPKQPAAQQPASGGWGEPAAPTPQQPPVSNGWGSPAPPAQTPPAAATPPPQQQPPAPAAQPAPAAPAPAADDGWGAAPAQPAGDGWGAPPAKPDGFGW</sequence>
<dbReference type="SUPFAM" id="SSF90209">
    <property type="entry name" value="Ran binding protein zinc finger-like"/>
    <property type="match status" value="5"/>
</dbReference>
<feature type="compositionally biased region" description="Low complexity" evidence="18">
    <location>
        <begin position="1025"/>
        <end position="1036"/>
    </location>
</feature>
<dbReference type="Gene3D" id="3.40.50.300">
    <property type="entry name" value="P-loop containing nucleotide triphosphate hydrolases"/>
    <property type="match status" value="2"/>
</dbReference>
<evidence type="ECO:0000259" key="22">
    <source>
        <dbReference type="PROSITE" id="PS51195"/>
    </source>
</evidence>
<evidence type="ECO:0000256" key="18">
    <source>
        <dbReference type="SAM" id="MobiDB-lite"/>
    </source>
</evidence>
<keyword evidence="7 23" id="KW-0347">Helicase</keyword>
<keyword evidence="2" id="KW-0396">Initiation factor</keyword>
<dbReference type="FunFam" id="3.40.50.300:FF:000008">
    <property type="entry name" value="ATP-dependent RNA helicase RhlB"/>
    <property type="match status" value="1"/>
</dbReference>
<gene>
    <name evidence="23" type="ORF">LCOR_08080.1</name>
</gene>
<evidence type="ECO:0000256" key="17">
    <source>
        <dbReference type="PROSITE-ProRule" id="PRU00552"/>
    </source>
</evidence>
<feature type="compositionally biased region" description="Low complexity" evidence="18">
    <location>
        <begin position="970"/>
        <end position="1018"/>
    </location>
</feature>
<feature type="domain" description="RanBP2-type" evidence="19">
    <location>
        <begin position="182"/>
        <end position="211"/>
    </location>
</feature>
<keyword evidence="2" id="KW-0648">Protein biosynthesis</keyword>
<dbReference type="FunFam" id="3.40.50.300:FF:000397">
    <property type="entry name" value="Probable ATP-dependent RNA helicase DDX4"/>
    <property type="match status" value="1"/>
</dbReference>
<evidence type="ECO:0000259" key="21">
    <source>
        <dbReference type="PROSITE" id="PS51194"/>
    </source>
</evidence>
<evidence type="ECO:0000313" key="23">
    <source>
        <dbReference type="EMBL" id="CDH57095.1"/>
    </source>
</evidence>
<dbReference type="CDD" id="cd18787">
    <property type="entry name" value="SF2_C_DEAD"/>
    <property type="match status" value="1"/>
</dbReference>
<dbReference type="GO" id="GO:0008270">
    <property type="term" value="F:zinc ion binding"/>
    <property type="evidence" value="ECO:0007669"/>
    <property type="project" value="UniProtKB-KW"/>
</dbReference>
<dbReference type="InterPro" id="IPR000629">
    <property type="entry name" value="RNA-helicase_DEAD-box_CS"/>
</dbReference>
<evidence type="ECO:0000256" key="8">
    <source>
        <dbReference type="ARBA" id="ARBA00022833"/>
    </source>
</evidence>
<feature type="domain" description="Helicase C-terminal" evidence="21">
    <location>
        <begin position="524"/>
        <end position="695"/>
    </location>
</feature>